<dbReference type="PANTHER" id="PTHR30294">
    <property type="entry name" value="MEMBRANE COMPONENT OF ABC TRANSPORTER YHHJ-RELATED"/>
    <property type="match status" value="1"/>
</dbReference>
<keyword evidence="5 6" id="KW-0472">Membrane</keyword>
<dbReference type="PANTHER" id="PTHR30294:SF46">
    <property type="entry name" value="ABC TRANSPORTER PERMEASE"/>
    <property type="match status" value="1"/>
</dbReference>
<reference evidence="9" key="1">
    <citation type="journal article" date="2019" name="Int. J. Syst. Evol. Microbiol.">
        <title>The Global Catalogue of Microorganisms (GCM) 10K type strain sequencing project: providing services to taxonomists for standard genome sequencing and annotation.</title>
        <authorList>
            <consortium name="The Broad Institute Genomics Platform"/>
            <consortium name="The Broad Institute Genome Sequencing Center for Infectious Disease"/>
            <person name="Wu L."/>
            <person name="Ma J."/>
        </authorList>
    </citation>
    <scope>NUCLEOTIDE SEQUENCE [LARGE SCALE GENOMIC DNA]</scope>
    <source>
        <strain evidence="9">CGMCC 1.8957</strain>
    </source>
</reference>
<evidence type="ECO:0000259" key="7">
    <source>
        <dbReference type="Pfam" id="PF12698"/>
    </source>
</evidence>
<feature type="domain" description="ABC-2 type transporter transmembrane" evidence="7">
    <location>
        <begin position="19"/>
        <end position="358"/>
    </location>
</feature>
<protein>
    <submittedName>
        <fullName evidence="8">Multidrug ABC transporter permease</fullName>
    </submittedName>
</protein>
<evidence type="ECO:0000256" key="5">
    <source>
        <dbReference type="ARBA" id="ARBA00023136"/>
    </source>
</evidence>
<keyword evidence="9" id="KW-1185">Reference proteome</keyword>
<evidence type="ECO:0000313" key="8">
    <source>
        <dbReference type="EMBL" id="GHH08106.1"/>
    </source>
</evidence>
<feature type="transmembrane region" description="Helical" evidence="6">
    <location>
        <begin position="338"/>
        <end position="360"/>
    </location>
</feature>
<comment type="subcellular location">
    <subcellularLocation>
        <location evidence="1">Cell membrane</location>
        <topology evidence="1">Multi-pass membrane protein</topology>
    </subcellularLocation>
</comment>
<dbReference type="InterPro" id="IPR051449">
    <property type="entry name" value="ABC-2_transporter_component"/>
</dbReference>
<dbReference type="Proteomes" id="UP000652430">
    <property type="component" value="Unassembled WGS sequence"/>
</dbReference>
<feature type="transmembrane region" description="Helical" evidence="6">
    <location>
        <begin position="20"/>
        <end position="37"/>
    </location>
</feature>
<accession>A0ABQ3L819</accession>
<organism evidence="8 9">
    <name type="scientific">Sphingomonas glacialis</name>
    <dbReference type="NCBI Taxonomy" id="658225"/>
    <lineage>
        <taxon>Bacteria</taxon>
        <taxon>Pseudomonadati</taxon>
        <taxon>Pseudomonadota</taxon>
        <taxon>Alphaproteobacteria</taxon>
        <taxon>Sphingomonadales</taxon>
        <taxon>Sphingomonadaceae</taxon>
        <taxon>Sphingomonas</taxon>
    </lineage>
</organism>
<dbReference type="Pfam" id="PF12698">
    <property type="entry name" value="ABC2_membrane_3"/>
    <property type="match status" value="1"/>
</dbReference>
<name>A0ABQ3L819_9SPHN</name>
<evidence type="ECO:0000256" key="2">
    <source>
        <dbReference type="ARBA" id="ARBA00022475"/>
    </source>
</evidence>
<sequence>MSFREAFEETWRTVLTSRTLASTMLLAVVLYAFYYPAPYAHEATQSVPVLVVDQEDSGLTREVLRNLAATREVRIVASVADMPSATARMRAGEADGIILMSRGVTRSLLTGAPGGGVGVWVKAAYLLRASAIGEGVSAAIAGAAENRLGSAARALGLRTPVRVIQEPLFNTGAGYKDYIFPAVASVILQQTLLFGVATFVAGRRERGDPPMRRAAFLGAWAAMTLLGVFAAFFYFGFIFWLQDVPRGGNIPALLVTVPCFAAAVAALGLFLGGLFDRSERAMAVLVPTSVPLFFLTGSAWPLEQMPSWLAALAHLAPSTLAVHIFVPLNQMGAGLNDVAADAIALAAEALVYGALAAWLLTRSSRSARAA</sequence>
<feature type="transmembrane region" description="Helical" evidence="6">
    <location>
        <begin position="178"/>
        <end position="202"/>
    </location>
</feature>
<evidence type="ECO:0000256" key="3">
    <source>
        <dbReference type="ARBA" id="ARBA00022692"/>
    </source>
</evidence>
<keyword evidence="2" id="KW-1003">Cell membrane</keyword>
<dbReference type="InterPro" id="IPR013525">
    <property type="entry name" value="ABC2_TM"/>
</dbReference>
<gene>
    <name evidence="8" type="primary">ybhR</name>
    <name evidence="8" type="ORF">GCM10008023_02970</name>
</gene>
<keyword evidence="3 6" id="KW-0812">Transmembrane</keyword>
<feature type="transmembrane region" description="Helical" evidence="6">
    <location>
        <begin position="252"/>
        <end position="275"/>
    </location>
</feature>
<comment type="caution">
    <text evidence="8">The sequence shown here is derived from an EMBL/GenBank/DDBJ whole genome shotgun (WGS) entry which is preliminary data.</text>
</comment>
<dbReference type="RefSeq" id="WP_189674822.1">
    <property type="nucleotide sequence ID" value="NZ_BNAQ01000001.1"/>
</dbReference>
<evidence type="ECO:0000256" key="4">
    <source>
        <dbReference type="ARBA" id="ARBA00022989"/>
    </source>
</evidence>
<evidence type="ECO:0000256" key="6">
    <source>
        <dbReference type="SAM" id="Phobius"/>
    </source>
</evidence>
<feature type="transmembrane region" description="Helical" evidence="6">
    <location>
        <begin position="214"/>
        <end position="240"/>
    </location>
</feature>
<keyword evidence="4 6" id="KW-1133">Transmembrane helix</keyword>
<proteinExistence type="predicted"/>
<evidence type="ECO:0000313" key="9">
    <source>
        <dbReference type="Proteomes" id="UP000652430"/>
    </source>
</evidence>
<feature type="transmembrane region" description="Helical" evidence="6">
    <location>
        <begin position="282"/>
        <end position="302"/>
    </location>
</feature>
<dbReference type="EMBL" id="BNAQ01000001">
    <property type="protein sequence ID" value="GHH08106.1"/>
    <property type="molecule type" value="Genomic_DNA"/>
</dbReference>
<evidence type="ECO:0000256" key="1">
    <source>
        <dbReference type="ARBA" id="ARBA00004651"/>
    </source>
</evidence>
<dbReference type="Gene3D" id="3.40.1710.10">
    <property type="entry name" value="abc type-2 transporter like domain"/>
    <property type="match status" value="1"/>
</dbReference>